<dbReference type="Proteomes" id="UP000095544">
    <property type="component" value="Unassembled WGS sequence"/>
</dbReference>
<reference evidence="1 2" key="1">
    <citation type="submission" date="2015-09" db="EMBL/GenBank/DDBJ databases">
        <authorList>
            <consortium name="Pathogen Informatics"/>
        </authorList>
    </citation>
    <scope>NUCLEOTIDE SEQUENCE [LARGE SCALE GENOMIC DNA]</scope>
    <source>
        <strain evidence="1 2">2789STDY5834876</strain>
    </source>
</reference>
<dbReference type="AlphaFoldDB" id="A0A174AFD7"/>
<dbReference type="EMBL" id="CYZU01000004">
    <property type="protein sequence ID" value="CUN87401.1"/>
    <property type="molecule type" value="Genomic_DNA"/>
</dbReference>
<evidence type="ECO:0000313" key="1">
    <source>
        <dbReference type="EMBL" id="CUN87401.1"/>
    </source>
</evidence>
<evidence type="ECO:0000313" key="2">
    <source>
        <dbReference type="Proteomes" id="UP000095544"/>
    </source>
</evidence>
<accession>A0A174AFD7</accession>
<organism evidence="1 2">
    <name type="scientific">Faecalicatena contorta</name>
    <dbReference type="NCBI Taxonomy" id="39482"/>
    <lineage>
        <taxon>Bacteria</taxon>
        <taxon>Bacillati</taxon>
        <taxon>Bacillota</taxon>
        <taxon>Clostridia</taxon>
        <taxon>Lachnospirales</taxon>
        <taxon>Lachnospiraceae</taxon>
        <taxon>Faecalicatena</taxon>
    </lineage>
</organism>
<dbReference type="RefSeq" id="WP_055151142.1">
    <property type="nucleotide sequence ID" value="NZ_CYZU01000004.1"/>
</dbReference>
<sequence length="235" mass="28153">MKNINILNCVRKINHAAKYCGRMKKESYNRREYELTRFYKDEQRKLYLLKAMSILYLEENGALKRSDQQKDISSGTILEAFSSDDGIYNFHSISIFKENENASEYKIADNDRTDRTVYYMPYMRYLIKILPEKYCEIYNMLTCCDFYFPYCQQSVKKIERLKELGVMGEIYKSRSGYYDDRNYYCNMYLKGIEICKIIAVIDCGKEEFDLTDKSGYIEYCEYIPFYELWSDAINN</sequence>
<name>A0A174AFD7_9FIRM</name>
<proteinExistence type="predicted"/>
<dbReference type="OrthoDB" id="9966960at2"/>
<gene>
    <name evidence="1" type="ORF">ERS852491_00718</name>
</gene>
<dbReference type="STRING" id="39482.ERS852491_00718"/>
<protein>
    <submittedName>
        <fullName evidence="1">Uncharacterized protein</fullName>
    </submittedName>
</protein>